<evidence type="ECO:0000313" key="3">
    <source>
        <dbReference type="Proteomes" id="UP001595904"/>
    </source>
</evidence>
<feature type="transmembrane region" description="Helical" evidence="1">
    <location>
        <begin position="75"/>
        <end position="95"/>
    </location>
</feature>
<gene>
    <name evidence="2" type="ORF">ACFPN2_16440</name>
</gene>
<reference evidence="3" key="1">
    <citation type="journal article" date="2019" name="Int. J. Syst. Evol. Microbiol.">
        <title>The Global Catalogue of Microorganisms (GCM) 10K type strain sequencing project: providing services to taxonomists for standard genome sequencing and annotation.</title>
        <authorList>
            <consortium name="The Broad Institute Genomics Platform"/>
            <consortium name="The Broad Institute Genome Sequencing Center for Infectious Disease"/>
            <person name="Wu L."/>
            <person name="Ma J."/>
        </authorList>
    </citation>
    <scope>NUCLEOTIDE SEQUENCE [LARGE SCALE GENOMIC DNA]</scope>
    <source>
        <strain evidence="3">CGMCC 1.10759</strain>
    </source>
</reference>
<comment type="caution">
    <text evidence="2">The sequence shown here is derived from an EMBL/GenBank/DDBJ whole genome shotgun (WGS) entry which is preliminary data.</text>
</comment>
<keyword evidence="1" id="KW-0472">Membrane</keyword>
<accession>A0ABV8SUP6</accession>
<proteinExistence type="predicted"/>
<dbReference type="EMBL" id="JBHSDU010000003">
    <property type="protein sequence ID" value="MFC4310683.1"/>
    <property type="molecule type" value="Genomic_DNA"/>
</dbReference>
<dbReference type="Pfam" id="PF07343">
    <property type="entry name" value="DUF1475"/>
    <property type="match status" value="1"/>
</dbReference>
<dbReference type="InterPro" id="IPR009943">
    <property type="entry name" value="DUF1475"/>
</dbReference>
<evidence type="ECO:0000313" key="2">
    <source>
        <dbReference type="EMBL" id="MFC4310683.1"/>
    </source>
</evidence>
<name>A0ABV8SUP6_9GAMM</name>
<evidence type="ECO:0000256" key="1">
    <source>
        <dbReference type="SAM" id="Phobius"/>
    </source>
</evidence>
<keyword evidence="1" id="KW-0812">Transmembrane</keyword>
<sequence>MTTRALLQLLFAAILLSLLAYTVWASSQQPVWQWQGWAKGPDRHWTIATLIDAYYGFLTFFVWVCFKERGFLSRVLWFVAIMALGNMAMASYVLWQLQKLPAGAPARDILTSRNELAR</sequence>
<dbReference type="RefSeq" id="WP_380598371.1">
    <property type="nucleotide sequence ID" value="NZ_JBHSDU010000003.1"/>
</dbReference>
<keyword evidence="3" id="KW-1185">Reference proteome</keyword>
<feature type="transmembrane region" description="Helical" evidence="1">
    <location>
        <begin position="44"/>
        <end position="66"/>
    </location>
</feature>
<dbReference type="Proteomes" id="UP001595904">
    <property type="component" value="Unassembled WGS sequence"/>
</dbReference>
<keyword evidence="1" id="KW-1133">Transmembrane helix</keyword>
<protein>
    <submittedName>
        <fullName evidence="2">DUF1475 family protein</fullName>
    </submittedName>
</protein>
<organism evidence="2 3">
    <name type="scientific">Steroidobacter flavus</name>
    <dbReference type="NCBI Taxonomy" id="1842136"/>
    <lineage>
        <taxon>Bacteria</taxon>
        <taxon>Pseudomonadati</taxon>
        <taxon>Pseudomonadota</taxon>
        <taxon>Gammaproteobacteria</taxon>
        <taxon>Steroidobacterales</taxon>
        <taxon>Steroidobacteraceae</taxon>
        <taxon>Steroidobacter</taxon>
    </lineage>
</organism>